<keyword evidence="4" id="KW-1185">Reference proteome</keyword>
<evidence type="ECO:0000256" key="1">
    <source>
        <dbReference type="SAM" id="SignalP"/>
    </source>
</evidence>
<protein>
    <recommendedName>
        <fullName evidence="2">DUF4097 domain-containing protein</fullName>
    </recommendedName>
</protein>
<feature type="chain" id="PRO_5002245016" description="DUF4097 domain-containing protein" evidence="1">
    <location>
        <begin position="20"/>
        <end position="317"/>
    </location>
</feature>
<reference evidence="3 4" key="1">
    <citation type="journal article" date="2013" name="Proc. Natl. Acad. Sci. U.S.A.">
        <title>Candidate phylum TM6 genome recovered from a hospital sink biofilm provides genomic insights into this uncultivated phylum.</title>
        <authorList>
            <person name="McLean J.S."/>
            <person name="Lombardo M.J."/>
            <person name="Badger J.H."/>
            <person name="Edlund A."/>
            <person name="Novotny M."/>
            <person name="Yee-Greenbaum J."/>
            <person name="Vyahhi N."/>
            <person name="Hall A.P."/>
            <person name="Yang Y."/>
            <person name="Dupont C.L."/>
            <person name="Ziegler M.G."/>
            <person name="Chitsaz H."/>
            <person name="Allen A.E."/>
            <person name="Yooseph S."/>
            <person name="Tesler G."/>
            <person name="Pevzner P.A."/>
            <person name="Friedman R.M."/>
            <person name="Nealson K.H."/>
            <person name="Venter J.C."/>
            <person name="Lasken R.S."/>
        </authorList>
    </citation>
    <scope>NUCLEOTIDE SEQUENCE [LARGE SCALE GENOMIC DNA]</scope>
    <source>
        <strain evidence="3 4">TM6SC1</strain>
    </source>
</reference>
<accession>A0A0D2JMZ8</accession>
<name>A0A0D2JMZ8_9BACT</name>
<sequence>MMRIMQYSLILLASYNSLAAWSVQSLVDSVKSNVPFGKKEVVRPFTQEFDLTGKKILIIENPKGALEVKAEWNTPKLYMHSVVKAKTAPELDHMHIDAHPQGNDRFVIRTVSSSPSSGSAYVDHKIIVPAHVQVYIVSNQSNIMLSSIKNPVKITLDNGSISAHNAQGNLTALIKGSGSIKVAHAHQPFNFKVNKGTISIAKAEKGGVAYVDSGSITVEQAYVNGIQSLQLTSGYGDITLGLPISTNADIKASTGKGTIFCDHPITLKPFTAKLTPQTWKQMQLHVNGTLGTGEAIITANTNKGNIKIKEVIEQVKI</sequence>
<feature type="domain" description="DUF4097" evidence="2">
    <location>
        <begin position="133"/>
        <end position="309"/>
    </location>
</feature>
<feature type="signal peptide" evidence="1">
    <location>
        <begin position="1"/>
        <end position="19"/>
    </location>
</feature>
<dbReference type="STRING" id="1306947.J120_02070"/>
<evidence type="ECO:0000259" key="2">
    <source>
        <dbReference type="Pfam" id="PF13349"/>
    </source>
</evidence>
<keyword evidence="1" id="KW-0732">Signal</keyword>
<gene>
    <name evidence="3" type="ORF">J120_02070</name>
</gene>
<organism evidence="3 4">
    <name type="scientific">candidate division TM6 bacterium JCVI TM6SC1</name>
    <dbReference type="NCBI Taxonomy" id="1306947"/>
    <lineage>
        <taxon>Bacteria</taxon>
        <taxon>Candidatus Babelota</taxon>
        <taxon>Vermiphilus</taxon>
    </lineage>
</organism>
<comment type="caution">
    <text evidence="3">The sequence shown here is derived from an EMBL/GenBank/DDBJ whole genome shotgun (WGS) entry which is preliminary data.</text>
</comment>
<dbReference type="Proteomes" id="UP000032214">
    <property type="component" value="Unassembled WGS sequence"/>
</dbReference>
<proteinExistence type="predicted"/>
<dbReference type="Pfam" id="PF13349">
    <property type="entry name" value="DUF4097"/>
    <property type="match status" value="1"/>
</dbReference>
<dbReference type="InterPro" id="IPR025164">
    <property type="entry name" value="Toastrack_DUF4097"/>
</dbReference>
<dbReference type="EMBL" id="ARQD01000001">
    <property type="protein sequence ID" value="KIX85693.1"/>
    <property type="molecule type" value="Genomic_DNA"/>
</dbReference>
<evidence type="ECO:0000313" key="3">
    <source>
        <dbReference type="EMBL" id="KIX85693.1"/>
    </source>
</evidence>
<dbReference type="AlphaFoldDB" id="A0A0D2JMZ8"/>
<evidence type="ECO:0000313" key="4">
    <source>
        <dbReference type="Proteomes" id="UP000032214"/>
    </source>
</evidence>